<dbReference type="InterPro" id="IPR050206">
    <property type="entry name" value="FtsK/SpoIIIE/SftA"/>
</dbReference>
<dbReference type="GO" id="GO:0005886">
    <property type="term" value="C:plasma membrane"/>
    <property type="evidence" value="ECO:0007669"/>
    <property type="project" value="UniProtKB-SubCell"/>
</dbReference>
<accession>A0A2H3NP09</accession>
<dbReference type="InterPro" id="IPR036390">
    <property type="entry name" value="WH_DNA-bd_sf"/>
</dbReference>
<dbReference type="Pfam" id="PF13491">
    <property type="entry name" value="FtsK_4TM"/>
    <property type="match status" value="1"/>
</dbReference>
<keyword evidence="5 7" id="KW-0472">Membrane</keyword>
<feature type="compositionally biased region" description="Basic and acidic residues" evidence="6">
    <location>
        <begin position="379"/>
        <end position="409"/>
    </location>
</feature>
<keyword evidence="10" id="KW-1185">Reference proteome</keyword>
<name>A0A2H3NP09_9BACT</name>
<dbReference type="OrthoDB" id="9807790at2"/>
<feature type="compositionally biased region" description="Acidic residues" evidence="6">
    <location>
        <begin position="289"/>
        <end position="298"/>
    </location>
</feature>
<dbReference type="Pfam" id="PF09397">
    <property type="entry name" value="FtsK_gamma"/>
    <property type="match status" value="1"/>
</dbReference>
<evidence type="ECO:0000259" key="8">
    <source>
        <dbReference type="SMART" id="SM00843"/>
    </source>
</evidence>
<feature type="compositionally biased region" description="Low complexity" evidence="6">
    <location>
        <begin position="242"/>
        <end position="261"/>
    </location>
</feature>
<feature type="compositionally biased region" description="Acidic residues" evidence="6">
    <location>
        <begin position="363"/>
        <end position="378"/>
    </location>
</feature>
<feature type="compositionally biased region" description="Low complexity" evidence="6">
    <location>
        <begin position="312"/>
        <end position="323"/>
    </location>
</feature>
<comment type="subcellular location">
    <subcellularLocation>
        <location evidence="1">Cell membrane</location>
        <topology evidence="1">Multi-pass membrane protein</topology>
    </subcellularLocation>
</comment>
<keyword evidence="2" id="KW-1003">Cell membrane</keyword>
<keyword evidence="3 7" id="KW-0812">Transmembrane</keyword>
<evidence type="ECO:0000256" key="1">
    <source>
        <dbReference type="ARBA" id="ARBA00004651"/>
    </source>
</evidence>
<dbReference type="InterPro" id="IPR025199">
    <property type="entry name" value="FtsK_4TM"/>
</dbReference>
<feature type="transmembrane region" description="Helical" evidence="7">
    <location>
        <begin position="35"/>
        <end position="55"/>
    </location>
</feature>
<feature type="region of interest" description="Disordered" evidence="6">
    <location>
        <begin position="233"/>
        <end position="463"/>
    </location>
</feature>
<feature type="domain" description="FtsK gamma" evidence="8">
    <location>
        <begin position="458"/>
        <end position="523"/>
    </location>
</feature>
<dbReference type="Proteomes" id="UP000221024">
    <property type="component" value="Unassembled WGS sequence"/>
</dbReference>
<dbReference type="AlphaFoldDB" id="A0A2H3NP09"/>
<feature type="compositionally biased region" description="Basic and acidic residues" evidence="6">
    <location>
        <begin position="513"/>
        <end position="522"/>
    </location>
</feature>
<dbReference type="InterPro" id="IPR018541">
    <property type="entry name" value="Ftsk_gamma"/>
</dbReference>
<gene>
    <name evidence="9" type="ORF">CRI93_08835</name>
</gene>
<evidence type="ECO:0000313" key="10">
    <source>
        <dbReference type="Proteomes" id="UP000221024"/>
    </source>
</evidence>
<evidence type="ECO:0000256" key="3">
    <source>
        <dbReference type="ARBA" id="ARBA00022692"/>
    </source>
</evidence>
<comment type="caution">
    <text evidence="9">The sequence shown here is derived from an EMBL/GenBank/DDBJ whole genome shotgun (WGS) entry which is preliminary data.</text>
</comment>
<feature type="region of interest" description="Disordered" evidence="6">
    <location>
        <begin position="509"/>
        <end position="533"/>
    </location>
</feature>
<evidence type="ECO:0000256" key="7">
    <source>
        <dbReference type="SAM" id="Phobius"/>
    </source>
</evidence>
<dbReference type="PANTHER" id="PTHR22683">
    <property type="entry name" value="SPORULATION PROTEIN RELATED"/>
    <property type="match status" value="1"/>
</dbReference>
<dbReference type="RefSeq" id="WP_098062259.1">
    <property type="nucleotide sequence ID" value="NZ_PDEP01000007.1"/>
</dbReference>
<evidence type="ECO:0000256" key="6">
    <source>
        <dbReference type="SAM" id="MobiDB-lite"/>
    </source>
</evidence>
<proteinExistence type="predicted"/>
<dbReference type="EMBL" id="PDEP01000007">
    <property type="protein sequence ID" value="PEN06733.1"/>
    <property type="molecule type" value="Genomic_DNA"/>
</dbReference>
<dbReference type="Gene3D" id="1.10.10.10">
    <property type="entry name" value="Winged helix-like DNA-binding domain superfamily/Winged helix DNA-binding domain"/>
    <property type="match status" value="1"/>
</dbReference>
<feature type="compositionally biased region" description="Low complexity" evidence="6">
    <location>
        <begin position="442"/>
        <end position="459"/>
    </location>
</feature>
<keyword evidence="4 7" id="KW-1133">Transmembrane helix</keyword>
<organism evidence="9 10">
    <name type="scientific">Longimonas halophila</name>
    <dbReference type="NCBI Taxonomy" id="1469170"/>
    <lineage>
        <taxon>Bacteria</taxon>
        <taxon>Pseudomonadati</taxon>
        <taxon>Rhodothermota</taxon>
        <taxon>Rhodothermia</taxon>
        <taxon>Rhodothermales</taxon>
        <taxon>Salisaetaceae</taxon>
        <taxon>Longimonas</taxon>
    </lineage>
</organism>
<protein>
    <recommendedName>
        <fullName evidence="8">FtsK gamma domain-containing protein</fullName>
    </recommendedName>
</protein>
<evidence type="ECO:0000256" key="2">
    <source>
        <dbReference type="ARBA" id="ARBA00022475"/>
    </source>
</evidence>
<dbReference type="SUPFAM" id="SSF46785">
    <property type="entry name" value="Winged helix' DNA-binding domain"/>
    <property type="match status" value="1"/>
</dbReference>
<sequence length="533" mass="56629">MLPHTGLTAFPYGALHSALADRSTAMASTRRKKKLLGVLCIGLSVLAALAVLSYTPSDNEAVLAFFDAGQMTHSVGVNNWLGLVGAALAWACVPNFLGYLAVVPCTLVGIAGWYVVRQRSLRPLVPHVRNALVGTFLVAVFLGWVGLAFGLPMTRWAGAVGASVAYAFVQVVGIIGTFLLLTIGAVAAGLFLAEGTMQGAMQRAVRSAQTARTNAHPYVQWALRWMRARMQDTNVDPNAPLPDASSTSPASPPDADSPSSDADAERPTIQDPTAPQVTGLRLVRNDDKNGDEEAEDEPVAPSTEADTDTTDDTNPTDAGTADAEAARVEQSTSAPDPEAGAADTNSVDTAMPSEMQRVVPPPESEEETLDDKEPDEDADVIRFDEVRARIRAVQERMEGARRSPRHDAPPEDDEPSTARTDADSFDGDDAREVDATPEQEAAESVSAPSPEAPSLSYPSDPDPLFEHAAHVVVQHQNGAALLVQRVLVVDADRAEHIVQQLEAAGLVGPPSETGRREVHVADSEELAQRLLTP</sequence>
<evidence type="ECO:0000256" key="4">
    <source>
        <dbReference type="ARBA" id="ARBA00022989"/>
    </source>
</evidence>
<dbReference type="PANTHER" id="PTHR22683:SF41">
    <property type="entry name" value="DNA TRANSLOCASE FTSK"/>
    <property type="match status" value="1"/>
</dbReference>
<reference evidence="9 10" key="1">
    <citation type="submission" date="2017-10" db="EMBL/GenBank/DDBJ databases">
        <title>Draft genome of Longimonas halophila.</title>
        <authorList>
            <person name="Goh K.M."/>
            <person name="Shamsir M.S."/>
            <person name="Lim S.W."/>
        </authorList>
    </citation>
    <scope>NUCLEOTIDE SEQUENCE [LARGE SCALE GENOMIC DNA]</scope>
    <source>
        <strain evidence="9 10">KCTC 42399</strain>
    </source>
</reference>
<feature type="transmembrane region" description="Helical" evidence="7">
    <location>
        <begin position="128"/>
        <end position="151"/>
    </location>
</feature>
<evidence type="ECO:0000313" key="9">
    <source>
        <dbReference type="EMBL" id="PEN06733.1"/>
    </source>
</evidence>
<dbReference type="SMART" id="SM00843">
    <property type="entry name" value="Ftsk_gamma"/>
    <property type="match status" value="1"/>
</dbReference>
<dbReference type="InterPro" id="IPR036388">
    <property type="entry name" value="WH-like_DNA-bd_sf"/>
</dbReference>
<evidence type="ECO:0000256" key="5">
    <source>
        <dbReference type="ARBA" id="ARBA00023136"/>
    </source>
</evidence>
<feature type="transmembrane region" description="Helical" evidence="7">
    <location>
        <begin position="163"/>
        <end position="193"/>
    </location>
</feature>
<feature type="transmembrane region" description="Helical" evidence="7">
    <location>
        <begin position="96"/>
        <end position="116"/>
    </location>
</feature>